<organism evidence="2 3">
    <name type="scientific">Lentinus brumalis</name>
    <dbReference type="NCBI Taxonomy" id="2498619"/>
    <lineage>
        <taxon>Eukaryota</taxon>
        <taxon>Fungi</taxon>
        <taxon>Dikarya</taxon>
        <taxon>Basidiomycota</taxon>
        <taxon>Agaricomycotina</taxon>
        <taxon>Agaricomycetes</taxon>
        <taxon>Polyporales</taxon>
        <taxon>Polyporaceae</taxon>
        <taxon>Lentinus</taxon>
    </lineage>
</organism>
<feature type="region of interest" description="Disordered" evidence="1">
    <location>
        <begin position="647"/>
        <end position="678"/>
    </location>
</feature>
<proteinExistence type="predicted"/>
<dbReference type="EMBL" id="KZ857428">
    <property type="protein sequence ID" value="RDX46392.1"/>
    <property type="molecule type" value="Genomic_DNA"/>
</dbReference>
<feature type="non-terminal residue" evidence="2">
    <location>
        <position position="678"/>
    </location>
</feature>
<name>A0A371D1I7_9APHY</name>
<accession>A0A371D1I7</accession>
<sequence>SVFTSPNQRFVPDFAIAHREITTYSDGRWGAHEYSRWPQVYDHSTIHVACIPRQGSKDAPMASVVWRIWEDADWRTKDCGIPRYGELSPSLVHELSAAAEQEIHAMEDVPSQSINVATTRHFLVTCLRRCVDRLRLLPAERSVIISLAAHVQRLILELAGLRVYASCVRERIVTLGDWRSHVLDILGAWSGDSSVVQTLHLAGVPVWFQQHHTPKLAIWTVAQRAPLPYHFSSRPSYPRLILANRDLSGSLNTPGEWQRAMDAMVRRQLFSSRLPTLSGADARTSEVRPAKRSRQAEWSSSLGYAPPAIMARRSPEARPRISPFGRPDGSSRRYVMNPFRQYYQSTIVATSLAWSLALAAVSPLPQPRASVVYYFPPPWLIDDLVGYQVNTDKIVRYMHHMTAIRTFCRTRLLDHSIAGRPLTIAEWRDALWGDYSLDDPQEDTAAADRVTDRDGPSDKQRTNTRHDLKQSLRRLFGKLGSLPSYDPQSTPQLGDIVITLDAVKTDPRLRQRLVWEAHESNWRCELLALDAVMVGSDEWPEFERWTREAHVSEVWGSSRSGLSLCPDVDQGDVEFCWLTPPNVGWRRSLPHLRAFADLLARWPGCPDELRRGGSQLKENDVDSYTRIQTSAVDFYVRTFVSQFDRLPTPPAINPRPVADKAETRSPANMPSSPSVSSE</sequence>
<feature type="compositionally biased region" description="Basic and acidic residues" evidence="1">
    <location>
        <begin position="449"/>
        <end position="465"/>
    </location>
</feature>
<evidence type="ECO:0000256" key="1">
    <source>
        <dbReference type="SAM" id="MobiDB-lite"/>
    </source>
</evidence>
<reference evidence="2 3" key="1">
    <citation type="journal article" date="2018" name="Biotechnol. Biofuels">
        <title>Integrative visual omics of the white-rot fungus Polyporus brumalis exposes the biotechnological potential of its oxidative enzymes for delignifying raw plant biomass.</title>
        <authorList>
            <person name="Miyauchi S."/>
            <person name="Rancon A."/>
            <person name="Drula E."/>
            <person name="Hage H."/>
            <person name="Chaduli D."/>
            <person name="Favel A."/>
            <person name="Grisel S."/>
            <person name="Henrissat B."/>
            <person name="Herpoel-Gimbert I."/>
            <person name="Ruiz-Duenas F.J."/>
            <person name="Chevret D."/>
            <person name="Hainaut M."/>
            <person name="Lin J."/>
            <person name="Wang M."/>
            <person name="Pangilinan J."/>
            <person name="Lipzen A."/>
            <person name="Lesage-Meessen L."/>
            <person name="Navarro D."/>
            <person name="Riley R."/>
            <person name="Grigoriev I.V."/>
            <person name="Zhou S."/>
            <person name="Raouche S."/>
            <person name="Rosso M.N."/>
        </authorList>
    </citation>
    <scope>NUCLEOTIDE SEQUENCE [LARGE SCALE GENOMIC DNA]</scope>
    <source>
        <strain evidence="2 3">BRFM 1820</strain>
    </source>
</reference>
<gene>
    <name evidence="2" type="ORF">OH76DRAFT_1356199</name>
</gene>
<dbReference type="Proteomes" id="UP000256964">
    <property type="component" value="Unassembled WGS sequence"/>
</dbReference>
<evidence type="ECO:0000313" key="3">
    <source>
        <dbReference type="Proteomes" id="UP000256964"/>
    </source>
</evidence>
<dbReference type="AlphaFoldDB" id="A0A371D1I7"/>
<protein>
    <submittedName>
        <fullName evidence="2">Uncharacterized protein</fullName>
    </submittedName>
</protein>
<feature type="region of interest" description="Disordered" evidence="1">
    <location>
        <begin position="443"/>
        <end position="465"/>
    </location>
</feature>
<evidence type="ECO:0000313" key="2">
    <source>
        <dbReference type="EMBL" id="RDX46392.1"/>
    </source>
</evidence>
<feature type="compositionally biased region" description="Polar residues" evidence="1">
    <location>
        <begin position="665"/>
        <end position="678"/>
    </location>
</feature>
<dbReference type="OrthoDB" id="2804332at2759"/>
<keyword evidence="3" id="KW-1185">Reference proteome</keyword>